<dbReference type="Proteomes" id="UP000274792">
    <property type="component" value="Unassembled WGS sequence"/>
</dbReference>
<reference evidence="1 2" key="1">
    <citation type="submission" date="2018-10" db="EMBL/GenBank/DDBJ databases">
        <title>A collection Staphylococci species genome sequencing.</title>
        <authorList>
            <person name="Cole K."/>
        </authorList>
    </citation>
    <scope>NUCLEOTIDE SEQUENCE [LARGE SCALE GENOMIC DNA]</scope>
    <source>
        <strain evidence="2">NCTC 12218</strain>
    </source>
</reference>
<gene>
    <name evidence="1" type="ORF">CD117_06130</name>
</gene>
<name>A0AAJ4VI77_MAMSC</name>
<protein>
    <recommendedName>
        <fullName evidence="3">WYL domain-containing protein</fullName>
    </recommendedName>
</protein>
<proteinExistence type="predicted"/>
<evidence type="ECO:0000313" key="1">
    <source>
        <dbReference type="EMBL" id="RTX73226.1"/>
    </source>
</evidence>
<comment type="caution">
    <text evidence="1">The sequence shown here is derived from an EMBL/GenBank/DDBJ whole genome shotgun (WGS) entry which is preliminary data.</text>
</comment>
<sequence>MDKATRVLSLLTRLLNGDVVNKSEFSNIANVGEKSIQRDINDLNMFFYESDYWNNKNTKIVYSRSLDGYVLSNGSYSADSLALLSLLIKIKSLTPMLHKSVYNLFLDNISLNRIEDKYILKSVLNHFNLRSEPLPGIHLMNLQECITKGLKVRIELDEKLVVKPLSLMYMHYDYWLTYEYEAKIHTVKVQDIKSVYILEASTYENVPNLQPVKFEIDVSIWDQFKQQFSIKEILEYKDNKIIVLVSCTELDSYYIAYQLAPLARMLGPQAYIDAFINRLDKIKHTYKGE</sequence>
<dbReference type="RefSeq" id="WP_037589627.1">
    <property type="nucleotide sequence ID" value="NZ_JALGXM010000004.1"/>
</dbReference>
<dbReference type="AlphaFoldDB" id="A0AAJ4VI77"/>
<evidence type="ECO:0008006" key="3">
    <source>
        <dbReference type="Google" id="ProtNLM"/>
    </source>
</evidence>
<organism evidence="1 2">
    <name type="scientific">Mammaliicoccus sciuri</name>
    <name type="common">Staphylococcus sciuri</name>
    <dbReference type="NCBI Taxonomy" id="1296"/>
    <lineage>
        <taxon>Bacteria</taxon>
        <taxon>Bacillati</taxon>
        <taxon>Bacillota</taxon>
        <taxon>Bacilli</taxon>
        <taxon>Bacillales</taxon>
        <taxon>Staphylococcaceae</taxon>
        <taxon>Mammaliicoccus</taxon>
    </lineage>
</organism>
<evidence type="ECO:0000313" key="2">
    <source>
        <dbReference type="Proteomes" id="UP000274792"/>
    </source>
</evidence>
<accession>A0AAJ4VI77</accession>
<dbReference type="EMBL" id="RXWV01000030">
    <property type="protein sequence ID" value="RTX73226.1"/>
    <property type="molecule type" value="Genomic_DNA"/>
</dbReference>